<organism evidence="1 2">
    <name type="scientific">Candidatus Pullibacteroides excrementavium</name>
    <dbReference type="NCBI Taxonomy" id="2840905"/>
    <lineage>
        <taxon>Bacteria</taxon>
        <taxon>Pseudomonadati</taxon>
        <taxon>Bacteroidota</taxon>
        <taxon>Bacteroidia</taxon>
        <taxon>Bacteroidales</taxon>
        <taxon>Candidatus Pullibacteroides</taxon>
    </lineage>
</organism>
<name>A0A9D9DV09_9BACT</name>
<reference evidence="1" key="2">
    <citation type="journal article" date="2021" name="PeerJ">
        <title>Extensive microbial diversity within the chicken gut microbiome revealed by metagenomics and culture.</title>
        <authorList>
            <person name="Gilroy R."/>
            <person name="Ravi A."/>
            <person name="Getino M."/>
            <person name="Pursley I."/>
            <person name="Horton D.L."/>
            <person name="Alikhan N.F."/>
            <person name="Baker D."/>
            <person name="Gharbi K."/>
            <person name="Hall N."/>
            <person name="Watson M."/>
            <person name="Adriaenssens E.M."/>
            <person name="Foster-Nyarko E."/>
            <person name="Jarju S."/>
            <person name="Secka A."/>
            <person name="Antonio M."/>
            <person name="Oren A."/>
            <person name="Chaudhuri R.R."/>
            <person name="La Ragione R."/>
            <person name="Hildebrand F."/>
            <person name="Pallen M.J."/>
        </authorList>
    </citation>
    <scope>NUCLEOTIDE SEQUENCE</scope>
    <source>
        <strain evidence="1">2889</strain>
    </source>
</reference>
<protein>
    <submittedName>
        <fullName evidence="1">Uncharacterized protein</fullName>
    </submittedName>
</protein>
<accession>A0A9D9DV09</accession>
<dbReference type="Proteomes" id="UP000823612">
    <property type="component" value="Unassembled WGS sequence"/>
</dbReference>
<dbReference type="EMBL" id="JADIMZ010000100">
    <property type="protein sequence ID" value="MBO8432931.1"/>
    <property type="molecule type" value="Genomic_DNA"/>
</dbReference>
<reference evidence="1" key="1">
    <citation type="submission" date="2020-10" db="EMBL/GenBank/DDBJ databases">
        <authorList>
            <person name="Gilroy R."/>
        </authorList>
    </citation>
    <scope>NUCLEOTIDE SEQUENCE</scope>
    <source>
        <strain evidence="1">2889</strain>
    </source>
</reference>
<sequence length="135" mass="15494">MDKKELVVSTLESLGYVPQADNDRGIFFPFQMKTIYVILGEEDETYLSVVLPHFAEIGEGEDAFVLAVCNKVTRNLKLGKVYVDQTCKWVSAACEFFYTDERCLRESLEFSLEVLGIVRSVFRKVKDDFLKNTMN</sequence>
<comment type="caution">
    <text evidence="1">The sequence shown here is derived from an EMBL/GenBank/DDBJ whole genome shotgun (WGS) entry which is preliminary data.</text>
</comment>
<dbReference type="AlphaFoldDB" id="A0A9D9DV09"/>
<evidence type="ECO:0000313" key="1">
    <source>
        <dbReference type="EMBL" id="MBO8432931.1"/>
    </source>
</evidence>
<gene>
    <name evidence="1" type="ORF">IAB08_06535</name>
</gene>
<evidence type="ECO:0000313" key="2">
    <source>
        <dbReference type="Proteomes" id="UP000823612"/>
    </source>
</evidence>
<proteinExistence type="predicted"/>